<dbReference type="AlphaFoldDB" id="A0AA38ILT0"/>
<dbReference type="Gene3D" id="2.10.70.10">
    <property type="entry name" value="Complement Module, domain 1"/>
    <property type="match status" value="1"/>
</dbReference>
<reference evidence="3" key="1">
    <citation type="journal article" date="2023" name="G3 (Bethesda)">
        <title>Whole genome assemblies of Zophobas morio and Tenebrio molitor.</title>
        <authorList>
            <person name="Kaur S."/>
            <person name="Stinson S.A."/>
            <person name="diCenzo G.C."/>
        </authorList>
    </citation>
    <scope>NUCLEOTIDE SEQUENCE</scope>
    <source>
        <strain evidence="3">QUZm001</strain>
    </source>
</reference>
<evidence type="ECO:0000313" key="4">
    <source>
        <dbReference type="Proteomes" id="UP001168821"/>
    </source>
</evidence>
<accession>A0AA38ILT0</accession>
<comment type="caution">
    <text evidence="3">The sequence shown here is derived from an EMBL/GenBank/DDBJ whole genome shotgun (WGS) entry which is preliminary data.</text>
</comment>
<evidence type="ECO:0000313" key="3">
    <source>
        <dbReference type="EMBL" id="KAJ3656142.1"/>
    </source>
</evidence>
<gene>
    <name evidence="3" type="ORF">Zmor_015240</name>
</gene>
<proteinExistence type="predicted"/>
<sequence length="282" mass="31521">MMMFISVFFFGLVATLASATECDELGILIYEDLGCVPEYGNDTECPLRYVCKGLERSPSNCYFRGKSYKDREQVDSSLTNPSCDEGCFCTATDEGSSFICAVLDCPENLGDPVRHGCYRSYSLDHCCSIGQKCPPFDNTEKCEVEGTVYKEGEMFYPSDTCLNCVCGKGFEGKFEAPFCKRRSCGQQLRNSGGKIQASCAPVYGKKFHKKDLCCPDDWICPNETETIEGDAKSEETCKFGEKEIKVGQYFERLNFEDSFGFHHSKIKCECVIPPLMKCTDVA</sequence>
<feature type="chain" id="PRO_5041422702" description="VWFC domain-containing protein" evidence="1">
    <location>
        <begin position="20"/>
        <end position="282"/>
    </location>
</feature>
<keyword evidence="1" id="KW-0732">Signal</keyword>
<dbReference type="PROSITE" id="PS50184">
    <property type="entry name" value="VWFC_2"/>
    <property type="match status" value="1"/>
</dbReference>
<protein>
    <recommendedName>
        <fullName evidence="2">VWFC domain-containing protein</fullName>
    </recommendedName>
</protein>
<dbReference type="Proteomes" id="UP001168821">
    <property type="component" value="Unassembled WGS sequence"/>
</dbReference>
<dbReference type="EMBL" id="JALNTZ010000004">
    <property type="protein sequence ID" value="KAJ3656142.1"/>
    <property type="molecule type" value="Genomic_DNA"/>
</dbReference>
<name>A0AA38ILT0_9CUCU</name>
<evidence type="ECO:0000256" key="1">
    <source>
        <dbReference type="SAM" id="SignalP"/>
    </source>
</evidence>
<dbReference type="InterPro" id="IPR001007">
    <property type="entry name" value="VWF_dom"/>
</dbReference>
<organism evidence="3 4">
    <name type="scientific">Zophobas morio</name>
    <dbReference type="NCBI Taxonomy" id="2755281"/>
    <lineage>
        <taxon>Eukaryota</taxon>
        <taxon>Metazoa</taxon>
        <taxon>Ecdysozoa</taxon>
        <taxon>Arthropoda</taxon>
        <taxon>Hexapoda</taxon>
        <taxon>Insecta</taxon>
        <taxon>Pterygota</taxon>
        <taxon>Neoptera</taxon>
        <taxon>Endopterygota</taxon>
        <taxon>Coleoptera</taxon>
        <taxon>Polyphaga</taxon>
        <taxon>Cucujiformia</taxon>
        <taxon>Tenebrionidae</taxon>
        <taxon>Zophobas</taxon>
    </lineage>
</organism>
<keyword evidence="4" id="KW-1185">Reference proteome</keyword>
<feature type="signal peptide" evidence="1">
    <location>
        <begin position="1"/>
        <end position="19"/>
    </location>
</feature>
<evidence type="ECO:0000259" key="2">
    <source>
        <dbReference type="PROSITE" id="PS50184"/>
    </source>
</evidence>
<feature type="domain" description="VWFC" evidence="2">
    <location>
        <begin position="140"/>
        <end position="221"/>
    </location>
</feature>